<dbReference type="CDD" id="cd16100">
    <property type="entry name" value="ARID"/>
    <property type="match status" value="1"/>
</dbReference>
<dbReference type="Proteomes" id="UP000030708">
    <property type="component" value="Unassembled WGS sequence"/>
</dbReference>
<dbReference type="SMART" id="SM00501">
    <property type="entry name" value="BRIGHT"/>
    <property type="match status" value="1"/>
</dbReference>
<evidence type="ECO:0000256" key="1">
    <source>
        <dbReference type="SAM" id="MobiDB-lite"/>
    </source>
</evidence>
<dbReference type="OrthoDB" id="338531at2759"/>
<feature type="transmembrane region" description="Helical" evidence="2">
    <location>
        <begin position="1986"/>
        <end position="2006"/>
    </location>
</feature>
<dbReference type="InterPro" id="IPR001606">
    <property type="entry name" value="ARID_dom"/>
</dbReference>
<organism evidence="4 5">
    <name type="scientific">Plasmodium falciparum Tanzania</name>
    <name type="common">2000708</name>
    <dbReference type="NCBI Taxonomy" id="1036725"/>
    <lineage>
        <taxon>Eukaryota</taxon>
        <taxon>Sar</taxon>
        <taxon>Alveolata</taxon>
        <taxon>Apicomplexa</taxon>
        <taxon>Aconoidasida</taxon>
        <taxon>Haemosporida</taxon>
        <taxon>Plasmodiidae</taxon>
        <taxon>Plasmodium</taxon>
        <taxon>Plasmodium (Laverania)</taxon>
    </lineage>
</organism>
<reference evidence="4 5" key="2">
    <citation type="submission" date="2013-02" db="EMBL/GenBank/DDBJ databases">
        <title>The Genome Sequence of Plasmodium falciparum Tanzania (2000708).</title>
        <authorList>
            <consortium name="The Broad Institute Genome Sequencing Platform"/>
            <consortium name="The Broad Institute Genome Sequencing Center for Infectious Disease"/>
            <person name="Neafsey D."/>
            <person name="Cheeseman I."/>
            <person name="Volkman S."/>
            <person name="Adams J."/>
            <person name="Walker B."/>
            <person name="Young S.K."/>
            <person name="Zeng Q."/>
            <person name="Gargeya S."/>
            <person name="Fitzgerald M."/>
            <person name="Haas B."/>
            <person name="Abouelleil A."/>
            <person name="Alvarado L."/>
            <person name="Arachchi H.M."/>
            <person name="Berlin A.M."/>
            <person name="Chapman S.B."/>
            <person name="Dewar J."/>
            <person name="Goldberg J."/>
            <person name="Griggs A."/>
            <person name="Gujja S."/>
            <person name="Hansen M."/>
            <person name="Howarth C."/>
            <person name="Imamovic A."/>
            <person name="Larimer J."/>
            <person name="McCowan C."/>
            <person name="Murphy C."/>
            <person name="Neiman D."/>
            <person name="Pearson M."/>
            <person name="Priest M."/>
            <person name="Roberts A."/>
            <person name="Saif S."/>
            <person name="Shea T."/>
            <person name="Sisk P."/>
            <person name="Sykes S."/>
            <person name="Wortman J."/>
            <person name="Nusbaum C."/>
            <person name="Birren B."/>
        </authorList>
    </citation>
    <scope>NUCLEOTIDE SEQUENCE [LARGE SCALE GENOMIC DNA]</scope>
    <source>
        <strain evidence="5">Tanzania (2000708)</strain>
    </source>
</reference>
<dbReference type="Gene3D" id="1.10.150.60">
    <property type="entry name" value="ARID DNA-binding domain"/>
    <property type="match status" value="1"/>
</dbReference>
<dbReference type="SUPFAM" id="SSF46774">
    <property type="entry name" value="ARID-like"/>
    <property type="match status" value="1"/>
</dbReference>
<feature type="compositionally biased region" description="Basic residues" evidence="1">
    <location>
        <begin position="120"/>
        <end position="132"/>
    </location>
</feature>
<sequence length="2371" mass="280756">MEKDEFYEKYKEYYGDDISDIPLMVPGRNIGLHDLYLSVLKHGGYSCVSRNAKWLKIAKEFNLINKEKNIKIIETKSIKEYYLNYLREFERIHDNLKKGKIVTKRYRNCKSNNNIEVKDKKKKGTTNKKKKEKGNENLNGTVENNICGALSNNLDGALTNNLNGALTNNLNGALTNNLNGSLTNNLNGALTNNLSGTVANNLYGSFPNHVGNNFTNNLSVCLPNNMIKTQELINNNTCPNNFYNNVNDGTYRRNALALNMDTIHNMNNMNICRNENNNEIPINSDYNIYNNIYNNIHNSECSNVHNSIQNNIHNNIYNSIPNNMDNCINNNVQNNIYNNNNNNNNNNSNYYYYYLTNMVYNGKTLENNNNNNMNDNIIPYSANMTYMNNLPYMTNPSIYTYKEYINNNIYTNKEWENNNIYVNKTYMNNNNNNNNNNNSSSSVSSSRYNVRYGEYCPYLYNNKLSPLAPSNFARMNIKDSLNNDMSKYFKQTYMGMMNNGNGNGYGNVLYDNTYMNYYNNMYMGYNNYYNNKYMGYNNNMVRDNLKTNKINDYKKVIRKLKENKCIDIYRILLSIHRRKEKVADFIFCLNLFYSISMMKDIISLKQINIIICLLIVTLEDILKIFYHNFNFKKRSLNIMIESFSEYLLDNEEVQILEFFQKLNNENVVSDKDNYILSRFNKMIDERIKDVLKQKKRKNIYQQEIIKDFIIDNEKPLDENGKNSVDIIKSLSHEEINIMDIFRLYSFYDYYRKYKKRKVKKIKNKDTSRNRKGSNNMISNKMKKIHILSEDDNKRNINVDKRKGHNMDNNKNIASQSCECNSNGYSSLNSSDIEHLFSKKKKKRCSFNIYKDKKEKKEYLAQKSCFEFVYLILYILNNLFLIDEYNLYFSNIKIYYKKDKYQKMKNINNNKSSCNMVKNDNIIKNKEQIQKDNNKKKNENITNDTIMCNKRKIFKHNEKVDDDYYYYYNRDGNIKRSNYCFNNCIDTTYSNNNIFLRKRDCEKNNIIVDDDISCIYVSDHLVSSSSCSSSSINSMYSYKKAKGSNKKINRGITRSYAKILNDKKTKNVENIECARNVGNDNQENNNFFSKEGRISNTRDVIKNEEKHSKKHFNILQKKRGHMNIYCEQNNNIMGKKKKQKYNIVNDKFYSNYDDSSAFVDWFNSGTFIKDSISTIGDTKMDVHKLNYIPINNYKINKNNNINEGVPSYYLEYNLDKLYGKYWKKGGKKNYTFSLLEYEKISNDPRGIYIDHKRKEKNDKGVNNGFTNCLRNFTYPLINGTFDDISIKCYGKKNITEVYNTCDNIKKKQNINYLMNKTFVNDTNENVYSSFFNTTNFNTPNNDTTNYDNIGYNYIVTNYNTPHVCNNNTVWNQNGDYSELCTIEKHLNNTNLRCEMNGINYIDDVNNMNYVDDVNDMGYMNNVNNINSMNSMNNINSINSMNNMNTMNSMNSMHNMNSMNSMYNMNSMNSMNSLNNVNNMINMYDMNNNLYVLNNYYDDMNYYNIPMNSYNECYKNETFFPMCHNNNCYYNNLDNINDKTNDEILNDEIILNNNYSTGDNLFCHNCCDGMSNKASSIEWDHKNNIIKNKKEGIDFTDENVLKDNNKNCETNNKEECRKFYRDLKNEMYEDMKKIFHRNKIKKNQYKLMHYLDISKFISIFEIILLKNLENILYYEKVVENIYMNMFICIDILNNEFDKNISLKYVFFPICFFGYEKKLKVVVHMNEKNKVFVKSKYLTRESTKLDTSKIKNERRHKKVSDDKNEYLICMEEKHSSHDKDTNRLCTSTNKTKDLLLKDDVFKENEKNDQNHNNSNNNIDTSVKDKNKDNKLFTRKKYDYTINEHNNKIYNCENAKELNKNKICRKKINGNEYKDMMKTLFLKIFKKNNDKYNIYKRIDYKYLKKNYHYNMNVGHKFCKEKYKYKKSIILYLHEITKKTLLKVYKRVNICLNIATLSLNILAHILYLIPKKMFMASFIPSILNKIINVKCLYTYLNVPLCILNYNGFLFLETMMKFIIQMVVNKTIPLHSYMFSYLRLCTVPLYIYLYFDIPLSHTLILTSLSSLYHLITYDPHFLATGMLRKRQPSKNSFKFNKKGYENTYGKKKTQNNKRGKVCNNITDMGTFKRKGAKRNYRINKLSMERKELLDNTFLITIILFLKKSIYFKSIFNCGNINEKEELIADSKKVKMILKKWNLSNLKEENEKEKPEQKNEDNQFINEKDKLYFSNIENKVFYLHDNLLLYALDNLTISNNAKDRKMCENIKKQYINKNVASNDLLCDFFNSGNSKIQKLSIYCHSIVSILLFLSSHPMLWECISSHIPLITQMAFIPTDIRCSLWIILKEYHFRSLSKKKKKKKKGTNYYFNSKLVKVEKIK</sequence>
<dbReference type="EMBL" id="KI926335">
    <property type="protein sequence ID" value="ETW37984.1"/>
    <property type="molecule type" value="Genomic_DNA"/>
</dbReference>
<dbReference type="SMART" id="SM01014">
    <property type="entry name" value="ARID"/>
    <property type="match status" value="1"/>
</dbReference>
<evidence type="ECO:0000313" key="4">
    <source>
        <dbReference type="EMBL" id="ETW37984.1"/>
    </source>
</evidence>
<dbReference type="PROSITE" id="PS51011">
    <property type="entry name" value="ARID"/>
    <property type="match status" value="1"/>
</dbReference>
<protein>
    <recommendedName>
        <fullName evidence="3">ARID domain-containing protein</fullName>
    </recommendedName>
</protein>
<evidence type="ECO:0000313" key="5">
    <source>
        <dbReference type="Proteomes" id="UP000030708"/>
    </source>
</evidence>
<dbReference type="InterPro" id="IPR036431">
    <property type="entry name" value="ARID_dom_sf"/>
</dbReference>
<gene>
    <name evidence="4" type="ORF">PFTANZ_01327</name>
</gene>
<accession>A0A024WAQ2</accession>
<dbReference type="eggNOG" id="ENOG502SFNK">
    <property type="taxonomic scope" value="Eukaryota"/>
</dbReference>
<keyword evidence="2" id="KW-0472">Membrane</keyword>
<evidence type="ECO:0000259" key="3">
    <source>
        <dbReference type="PROSITE" id="PS51011"/>
    </source>
</evidence>
<dbReference type="GO" id="GO:0003677">
    <property type="term" value="F:DNA binding"/>
    <property type="evidence" value="ECO:0007669"/>
    <property type="project" value="InterPro"/>
</dbReference>
<name>A0A024WAQ2_PLAFA</name>
<dbReference type="Pfam" id="PF01388">
    <property type="entry name" value="ARID"/>
    <property type="match status" value="1"/>
</dbReference>
<feature type="domain" description="ARID" evidence="3">
    <location>
        <begin position="1"/>
        <end position="94"/>
    </location>
</feature>
<proteinExistence type="predicted"/>
<feature type="region of interest" description="Disordered" evidence="1">
    <location>
        <begin position="1800"/>
        <end position="1822"/>
    </location>
</feature>
<keyword evidence="2" id="KW-0812">Transmembrane</keyword>
<feature type="transmembrane region" description="Helical" evidence="2">
    <location>
        <begin position="1947"/>
        <end position="1965"/>
    </location>
</feature>
<feature type="region of interest" description="Disordered" evidence="1">
    <location>
        <begin position="112"/>
        <end position="137"/>
    </location>
</feature>
<keyword evidence="2" id="KW-1133">Transmembrane helix</keyword>
<reference evidence="4 5" key="1">
    <citation type="submission" date="2013-02" db="EMBL/GenBank/DDBJ databases">
        <title>The Genome Annotation of Plasmodium falciparum Tanzania (2000708).</title>
        <authorList>
            <consortium name="The Broad Institute Genome Sequencing Platform"/>
            <consortium name="The Broad Institute Genome Sequencing Center for Infectious Disease"/>
            <person name="Neafsey D."/>
            <person name="Hoffman S."/>
            <person name="Volkman S."/>
            <person name="Rosenthal P."/>
            <person name="Walker B."/>
            <person name="Young S.K."/>
            <person name="Zeng Q."/>
            <person name="Gargeya S."/>
            <person name="Fitzgerald M."/>
            <person name="Haas B."/>
            <person name="Abouelleil A."/>
            <person name="Allen A.W."/>
            <person name="Alvarado L."/>
            <person name="Arachchi H.M."/>
            <person name="Berlin A.M."/>
            <person name="Chapman S.B."/>
            <person name="Gainer-Dewar J."/>
            <person name="Goldberg J."/>
            <person name="Griggs A."/>
            <person name="Gujja S."/>
            <person name="Hansen M."/>
            <person name="Howarth C."/>
            <person name="Imamovic A."/>
            <person name="Ireland A."/>
            <person name="Larimer J."/>
            <person name="McCowan C."/>
            <person name="Murphy C."/>
            <person name="Pearson M."/>
            <person name="Poon T.W."/>
            <person name="Priest M."/>
            <person name="Roberts A."/>
            <person name="Saif S."/>
            <person name="Shea T."/>
            <person name="Sisk P."/>
            <person name="Sykes S."/>
            <person name="Wortman J."/>
            <person name="Nusbaum C."/>
            <person name="Birren B."/>
        </authorList>
    </citation>
    <scope>NUCLEOTIDE SEQUENCE [LARGE SCALE GENOMIC DNA]</scope>
    <source>
        <strain evidence="5">Tanzania (2000708)</strain>
    </source>
</reference>
<evidence type="ECO:0000256" key="2">
    <source>
        <dbReference type="SAM" id="Phobius"/>
    </source>
</evidence>